<dbReference type="PROSITE" id="PS00065">
    <property type="entry name" value="D_2_HYDROXYACID_DH_1"/>
    <property type="match status" value="1"/>
</dbReference>
<comment type="caution">
    <text evidence="8">The sequence shown here is derived from an EMBL/GenBank/DDBJ whole genome shotgun (WGS) entry which is preliminary data.</text>
</comment>
<dbReference type="GO" id="GO:0009536">
    <property type="term" value="C:plastid"/>
    <property type="evidence" value="ECO:0007669"/>
    <property type="project" value="UniProtKB-ARBA"/>
</dbReference>
<accession>A0A644YKM7</accession>
<evidence type="ECO:0000256" key="6">
    <source>
        <dbReference type="ARBA" id="ARBA00048731"/>
    </source>
</evidence>
<dbReference type="InterPro" id="IPR006236">
    <property type="entry name" value="PGDH"/>
</dbReference>
<gene>
    <name evidence="8" type="primary">serA_13</name>
    <name evidence="8" type="ORF">SDC9_73568</name>
</gene>
<dbReference type="FunFam" id="3.40.50.720:FF:000021">
    <property type="entry name" value="D-3-phosphoglycerate dehydrogenase"/>
    <property type="match status" value="1"/>
</dbReference>
<dbReference type="Pfam" id="PF00389">
    <property type="entry name" value="2-Hacid_dh"/>
    <property type="match status" value="1"/>
</dbReference>
<dbReference type="InterPro" id="IPR006139">
    <property type="entry name" value="D-isomer_2_OHA_DH_cat_dom"/>
</dbReference>
<feature type="domain" description="ACT" evidence="7">
    <location>
        <begin position="493"/>
        <end position="565"/>
    </location>
</feature>
<evidence type="ECO:0000256" key="5">
    <source>
        <dbReference type="ARBA" id="ARBA00023027"/>
    </source>
</evidence>
<dbReference type="Gene3D" id="3.40.50.720">
    <property type="entry name" value="NAD(P)-binding Rossmann-like Domain"/>
    <property type="match status" value="2"/>
</dbReference>
<evidence type="ECO:0000256" key="3">
    <source>
        <dbReference type="ARBA" id="ARBA00013143"/>
    </source>
</evidence>
<sequence length="565" mass="62142">MDLSCGEKRWHHVSIALVLDLCNDQAREFYFLYLGGIEMKIIVTEKIADKGIELLQNAPGVEVVVYRELKREELLDVIDQYDAMIVRSVTKVDEELYKKATRLKVVGRAGNGVDNIDMEGATKRGIIVVNTPESNIVSACELTIGLMLASARNMVKGHNLLMAGEWGRTGLRGSEMLHKTLGIIGLGRIGALVTARMQAFGMKVIAYDPYITDARFKKFGVEKCETLEELLKRADIITIHTPKTEETINIITKKELALCKNGVRIINCARGGLINEEDLFEAIKEGKVASAGIDVLKDEPHAVSPLIQLPQCVVTPHIGAGTDEAQDNVGVTIASEVLSALRGEMVANAVNLPTLRPQDLEDMQSYLQLGEYLGKFYYQMEKAVVEKVEVIYQGEVAEMETEMITRAILKGLFEPILKERVNYVNAALAASGRGVDVLESKMATNEKKFSMITLKISGKDGVFTVSGTVLGQNEIRIVEINGYEFDVSPAKYMLVARNQDKPGMIGQIGTLLGAGRVNIANMQVSRNNKEGRAMMFMSVDSEVSKETLNLLQGIDGITQANLVKL</sequence>
<keyword evidence="4 8" id="KW-0560">Oxidoreductase</keyword>
<dbReference type="InterPro" id="IPR006140">
    <property type="entry name" value="D-isomer_DH_NAD-bd"/>
</dbReference>
<dbReference type="UniPathway" id="UPA00135">
    <property type="reaction ID" value="UER00196"/>
</dbReference>
<dbReference type="GO" id="GO:0006564">
    <property type="term" value="P:L-serine biosynthetic process"/>
    <property type="evidence" value="ECO:0007669"/>
    <property type="project" value="InterPro"/>
</dbReference>
<organism evidence="8">
    <name type="scientific">bioreactor metagenome</name>
    <dbReference type="NCBI Taxonomy" id="1076179"/>
    <lineage>
        <taxon>unclassified sequences</taxon>
        <taxon>metagenomes</taxon>
        <taxon>ecological metagenomes</taxon>
    </lineage>
</organism>
<dbReference type="PANTHER" id="PTHR42938:SF47">
    <property type="entry name" value="HYDROXYPYRUVATE REDUCTASE"/>
    <property type="match status" value="1"/>
</dbReference>
<evidence type="ECO:0000259" key="7">
    <source>
        <dbReference type="PROSITE" id="PS51671"/>
    </source>
</evidence>
<name>A0A644YKM7_9ZZZZ</name>
<dbReference type="InterPro" id="IPR045865">
    <property type="entry name" value="ACT-like_dom_sf"/>
</dbReference>
<dbReference type="InterPro" id="IPR045626">
    <property type="entry name" value="PGDH_ASB_dom"/>
</dbReference>
<dbReference type="InterPro" id="IPR029753">
    <property type="entry name" value="D-isomer_DH_CS"/>
</dbReference>
<evidence type="ECO:0000256" key="2">
    <source>
        <dbReference type="ARBA" id="ARBA00005854"/>
    </source>
</evidence>
<comment type="catalytic activity">
    <reaction evidence="6">
        <text>(2R)-3-phosphoglycerate + NAD(+) = 3-phosphooxypyruvate + NADH + H(+)</text>
        <dbReference type="Rhea" id="RHEA:12641"/>
        <dbReference type="ChEBI" id="CHEBI:15378"/>
        <dbReference type="ChEBI" id="CHEBI:18110"/>
        <dbReference type="ChEBI" id="CHEBI:57540"/>
        <dbReference type="ChEBI" id="CHEBI:57945"/>
        <dbReference type="ChEBI" id="CHEBI:58272"/>
        <dbReference type="EC" id="1.1.1.95"/>
    </reaction>
</comment>
<dbReference type="Pfam" id="PF02826">
    <property type="entry name" value="2-Hacid_dh_C"/>
    <property type="match status" value="1"/>
</dbReference>
<protein>
    <recommendedName>
        <fullName evidence="3">phosphoglycerate dehydrogenase</fullName>
        <ecNumber evidence="3">1.1.1.95</ecNumber>
    </recommendedName>
</protein>
<dbReference type="CDD" id="cd12173">
    <property type="entry name" value="PGDH_4"/>
    <property type="match status" value="1"/>
</dbReference>
<dbReference type="SUPFAM" id="SSF52283">
    <property type="entry name" value="Formate/glycerate dehydrogenase catalytic domain-like"/>
    <property type="match status" value="1"/>
</dbReference>
<dbReference type="NCBIfam" id="TIGR01327">
    <property type="entry name" value="PGDH"/>
    <property type="match status" value="1"/>
</dbReference>
<dbReference type="EMBL" id="VSSQ01004898">
    <property type="protein sequence ID" value="MPM27063.1"/>
    <property type="molecule type" value="Genomic_DNA"/>
</dbReference>
<dbReference type="Gene3D" id="3.30.70.260">
    <property type="match status" value="1"/>
</dbReference>
<dbReference type="AlphaFoldDB" id="A0A644YKM7"/>
<dbReference type="InterPro" id="IPR036291">
    <property type="entry name" value="NAD(P)-bd_dom_sf"/>
</dbReference>
<dbReference type="PROSITE" id="PS51671">
    <property type="entry name" value="ACT"/>
    <property type="match status" value="1"/>
</dbReference>
<dbReference type="CDD" id="cd04902">
    <property type="entry name" value="ACT_3PGDH-xct"/>
    <property type="match status" value="1"/>
</dbReference>
<dbReference type="SUPFAM" id="SSF55021">
    <property type="entry name" value="ACT-like"/>
    <property type="match status" value="1"/>
</dbReference>
<dbReference type="PROSITE" id="PS00671">
    <property type="entry name" value="D_2_HYDROXYACID_DH_3"/>
    <property type="match status" value="1"/>
</dbReference>
<dbReference type="PANTHER" id="PTHR42938">
    <property type="entry name" value="FORMATE DEHYDROGENASE 1"/>
    <property type="match status" value="1"/>
</dbReference>
<dbReference type="FunFam" id="3.30.70.260:FF:000008">
    <property type="entry name" value="D-3-phosphoglycerate dehydrogenase, chloroplastic"/>
    <property type="match status" value="1"/>
</dbReference>
<comment type="pathway">
    <text evidence="1">Amino-acid biosynthesis; L-serine biosynthesis; L-serine from 3-phospho-D-glycerate: step 1/3.</text>
</comment>
<dbReference type="Gene3D" id="3.30.1330.90">
    <property type="entry name" value="D-3-phosphoglycerate dehydrogenase, domain 3"/>
    <property type="match status" value="1"/>
</dbReference>
<dbReference type="InterPro" id="IPR029752">
    <property type="entry name" value="D-isomer_DH_CS1"/>
</dbReference>
<comment type="similarity">
    <text evidence="2">Belongs to the D-isomer specific 2-hydroxyacid dehydrogenase family.</text>
</comment>
<dbReference type="GO" id="GO:0004617">
    <property type="term" value="F:phosphoglycerate dehydrogenase activity"/>
    <property type="evidence" value="ECO:0007669"/>
    <property type="project" value="UniProtKB-EC"/>
</dbReference>
<dbReference type="Pfam" id="PF19304">
    <property type="entry name" value="PGDH_inter"/>
    <property type="match status" value="1"/>
</dbReference>
<proteinExistence type="inferred from homology"/>
<evidence type="ECO:0000313" key="8">
    <source>
        <dbReference type="EMBL" id="MPM27063.1"/>
    </source>
</evidence>
<reference evidence="8" key="1">
    <citation type="submission" date="2019-08" db="EMBL/GenBank/DDBJ databases">
        <authorList>
            <person name="Kucharzyk K."/>
            <person name="Murdoch R.W."/>
            <person name="Higgins S."/>
            <person name="Loffler F."/>
        </authorList>
    </citation>
    <scope>NUCLEOTIDE SEQUENCE</scope>
</reference>
<evidence type="ECO:0000256" key="4">
    <source>
        <dbReference type="ARBA" id="ARBA00023002"/>
    </source>
</evidence>
<evidence type="ECO:0000256" key="1">
    <source>
        <dbReference type="ARBA" id="ARBA00005216"/>
    </source>
</evidence>
<dbReference type="GO" id="GO:0051287">
    <property type="term" value="F:NAD binding"/>
    <property type="evidence" value="ECO:0007669"/>
    <property type="project" value="InterPro"/>
</dbReference>
<dbReference type="InterPro" id="IPR029009">
    <property type="entry name" value="ASB_dom_sf"/>
</dbReference>
<dbReference type="SUPFAM" id="SSF51735">
    <property type="entry name" value="NAD(P)-binding Rossmann-fold domains"/>
    <property type="match status" value="1"/>
</dbReference>
<keyword evidence="5" id="KW-0520">NAD</keyword>
<dbReference type="FunFam" id="3.30.1330.90:FF:000003">
    <property type="entry name" value="D-3-phosphoglycerate dehydrogenase"/>
    <property type="match status" value="1"/>
</dbReference>
<dbReference type="EC" id="1.1.1.95" evidence="3"/>
<dbReference type="SUPFAM" id="SSF143548">
    <property type="entry name" value="Serine metabolism enzymes domain"/>
    <property type="match status" value="1"/>
</dbReference>
<dbReference type="InterPro" id="IPR002912">
    <property type="entry name" value="ACT_dom"/>
</dbReference>